<reference evidence="2" key="1">
    <citation type="submission" date="2013-05" db="EMBL/GenBank/DDBJ databases">
        <title>The Genome sequence of Mucor circinelloides f. circinelloides 1006PhL.</title>
        <authorList>
            <consortium name="The Broad Institute Genomics Platform"/>
            <person name="Cuomo C."/>
            <person name="Earl A."/>
            <person name="Findley K."/>
            <person name="Lee S.C."/>
            <person name="Walker B."/>
            <person name="Young S."/>
            <person name="Zeng Q."/>
            <person name="Gargeya S."/>
            <person name="Fitzgerald M."/>
            <person name="Haas B."/>
            <person name="Abouelleil A."/>
            <person name="Allen A.W."/>
            <person name="Alvarado L."/>
            <person name="Arachchi H.M."/>
            <person name="Berlin A.M."/>
            <person name="Chapman S.B."/>
            <person name="Gainer-Dewar J."/>
            <person name="Goldberg J."/>
            <person name="Griggs A."/>
            <person name="Gujja S."/>
            <person name="Hansen M."/>
            <person name="Howarth C."/>
            <person name="Imamovic A."/>
            <person name="Ireland A."/>
            <person name="Larimer J."/>
            <person name="McCowan C."/>
            <person name="Murphy C."/>
            <person name="Pearson M."/>
            <person name="Poon T.W."/>
            <person name="Priest M."/>
            <person name="Roberts A."/>
            <person name="Saif S."/>
            <person name="Shea T."/>
            <person name="Sisk P."/>
            <person name="Sykes S."/>
            <person name="Wortman J."/>
            <person name="Nusbaum C."/>
            <person name="Birren B."/>
        </authorList>
    </citation>
    <scope>NUCLEOTIDE SEQUENCE [LARGE SCALE GENOMIC DNA]</scope>
    <source>
        <strain evidence="2">1006PhL</strain>
    </source>
</reference>
<evidence type="ECO:0000313" key="1">
    <source>
        <dbReference type="EMBL" id="EPB87049.1"/>
    </source>
</evidence>
<dbReference type="OrthoDB" id="2269335at2759"/>
<gene>
    <name evidence="1" type="ORF">HMPREF1544_06166</name>
</gene>
<accession>S2JBE4</accession>
<name>S2JBE4_MUCC1</name>
<keyword evidence="2" id="KW-1185">Reference proteome</keyword>
<evidence type="ECO:0000313" key="2">
    <source>
        <dbReference type="Proteomes" id="UP000014254"/>
    </source>
</evidence>
<organism evidence="1 2">
    <name type="scientific">Mucor circinelloides f. circinelloides (strain 1006PhL)</name>
    <name type="common">Mucormycosis agent</name>
    <name type="synonym">Calyptromyces circinelloides</name>
    <dbReference type="NCBI Taxonomy" id="1220926"/>
    <lineage>
        <taxon>Eukaryota</taxon>
        <taxon>Fungi</taxon>
        <taxon>Fungi incertae sedis</taxon>
        <taxon>Mucoromycota</taxon>
        <taxon>Mucoromycotina</taxon>
        <taxon>Mucoromycetes</taxon>
        <taxon>Mucorales</taxon>
        <taxon>Mucorineae</taxon>
        <taxon>Mucoraceae</taxon>
        <taxon>Mucor</taxon>
    </lineage>
</organism>
<dbReference type="EMBL" id="KE123976">
    <property type="protein sequence ID" value="EPB87049.1"/>
    <property type="molecule type" value="Genomic_DNA"/>
</dbReference>
<dbReference type="Proteomes" id="UP000014254">
    <property type="component" value="Unassembled WGS sequence"/>
</dbReference>
<protein>
    <submittedName>
        <fullName evidence="1">Uncharacterized protein</fullName>
    </submittedName>
</protein>
<dbReference type="InParanoid" id="S2JBE4"/>
<dbReference type="AlphaFoldDB" id="S2JBE4"/>
<proteinExistence type="predicted"/>
<dbReference type="VEuPathDB" id="FungiDB:HMPREF1544_06166"/>
<sequence length="76" mass="8504">MLLVNSGLQPRPRLTKSELDVLTEISECINGSSLNVSVKEINLFSSQVELSFIKMAVMKLCLLYHGKLLEGEHNED</sequence>